<dbReference type="InterPro" id="IPR017871">
    <property type="entry name" value="ABC_transporter-like_CS"/>
</dbReference>
<keyword evidence="5 8" id="KW-0067">ATP-binding</keyword>
<dbReference type="GO" id="GO:0015658">
    <property type="term" value="F:branched-chain amino acid transmembrane transporter activity"/>
    <property type="evidence" value="ECO:0007669"/>
    <property type="project" value="TreeGrafter"/>
</dbReference>
<keyword evidence="6" id="KW-0029">Amino-acid transport</keyword>
<dbReference type="InterPro" id="IPR003593">
    <property type="entry name" value="AAA+_ATPase"/>
</dbReference>
<keyword evidence="3" id="KW-1003">Cell membrane</keyword>
<evidence type="ECO:0000256" key="6">
    <source>
        <dbReference type="ARBA" id="ARBA00022970"/>
    </source>
</evidence>
<dbReference type="OrthoDB" id="9776369at2"/>
<proteinExistence type="inferred from homology"/>
<feature type="domain" description="ABC transporter" evidence="7">
    <location>
        <begin position="2"/>
        <end position="230"/>
    </location>
</feature>
<keyword evidence="4" id="KW-0547">Nucleotide-binding</keyword>
<dbReference type="GO" id="GO:0005524">
    <property type="term" value="F:ATP binding"/>
    <property type="evidence" value="ECO:0007669"/>
    <property type="project" value="UniProtKB-KW"/>
</dbReference>
<dbReference type="Proteomes" id="UP000238589">
    <property type="component" value="Unassembled WGS sequence"/>
</dbReference>
<evidence type="ECO:0000256" key="1">
    <source>
        <dbReference type="ARBA" id="ARBA00005417"/>
    </source>
</evidence>
<keyword evidence="9" id="KW-1185">Reference proteome</keyword>
<dbReference type="Pfam" id="PF00005">
    <property type="entry name" value="ABC_tran"/>
    <property type="match status" value="1"/>
</dbReference>
<evidence type="ECO:0000313" key="8">
    <source>
        <dbReference type="EMBL" id="PRD65101.1"/>
    </source>
</evidence>
<dbReference type="InterPro" id="IPR052156">
    <property type="entry name" value="BCAA_Transport_ATP-bd_LivF"/>
</dbReference>
<dbReference type="PANTHER" id="PTHR43820:SF2">
    <property type="entry name" value="ABC TRANSPORTER ATP-BINDING PROTEIN"/>
    <property type="match status" value="1"/>
</dbReference>
<accession>A0A2S9K3T0</accession>
<dbReference type="CDD" id="cd03224">
    <property type="entry name" value="ABC_TM1139_LivF_branched"/>
    <property type="match status" value="1"/>
</dbReference>
<dbReference type="PANTHER" id="PTHR43820">
    <property type="entry name" value="HIGH-AFFINITY BRANCHED-CHAIN AMINO ACID TRANSPORT ATP-BINDING PROTEIN LIVF"/>
    <property type="match status" value="1"/>
</dbReference>
<dbReference type="SUPFAM" id="SSF52540">
    <property type="entry name" value="P-loop containing nucleoside triphosphate hydrolases"/>
    <property type="match status" value="1"/>
</dbReference>
<dbReference type="PROSITE" id="PS00211">
    <property type="entry name" value="ABC_TRANSPORTER_1"/>
    <property type="match status" value="1"/>
</dbReference>
<dbReference type="GO" id="GO:0016887">
    <property type="term" value="F:ATP hydrolysis activity"/>
    <property type="evidence" value="ECO:0007669"/>
    <property type="project" value="InterPro"/>
</dbReference>
<dbReference type="GO" id="GO:0015807">
    <property type="term" value="P:L-amino acid transport"/>
    <property type="evidence" value="ECO:0007669"/>
    <property type="project" value="TreeGrafter"/>
</dbReference>
<sequence length="230" mass="25144">MLQVRGLQAWYGKSHVLHGVDLTVGAGEIVALLGRNGSGRSTTARAIMGLVDCQGEILWRGRSILGRPTFEIARSGIGYVPEDRAIFPRLTVEQNLLLGRQRGKFGRWSLEQLYAMFPALGARRQTEAGRLSGGEQQMLTLCRTLIGEPQLILVDEPTEGLAPQLVEQVGAFLQQLQREGLAILLVEQKLAIALAVSPRALVMGRGRVVFDGTPAQLLADAGLRREWLEV</sequence>
<gene>
    <name evidence="8" type="ORF">C6P64_11095</name>
</gene>
<organism evidence="8 9">
    <name type="scientific">Malikia granosa</name>
    <dbReference type="NCBI Taxonomy" id="263067"/>
    <lineage>
        <taxon>Bacteria</taxon>
        <taxon>Pseudomonadati</taxon>
        <taxon>Pseudomonadota</taxon>
        <taxon>Betaproteobacteria</taxon>
        <taxon>Burkholderiales</taxon>
        <taxon>Comamonadaceae</taxon>
        <taxon>Malikia</taxon>
    </lineage>
</organism>
<dbReference type="SMART" id="SM00382">
    <property type="entry name" value="AAA"/>
    <property type="match status" value="1"/>
</dbReference>
<evidence type="ECO:0000313" key="9">
    <source>
        <dbReference type="Proteomes" id="UP000238589"/>
    </source>
</evidence>
<reference evidence="8 9" key="1">
    <citation type="submission" date="2018-03" db="EMBL/GenBank/DDBJ databases">
        <title>Comparative genomics illustrates the genes involved in a hyperalkaliphilic mechanisms of Serpentinomonas isolated from highly-alkaline calcium-rich serpentinized springs.</title>
        <authorList>
            <person name="Suzuki S."/>
            <person name="Ishii S."/>
            <person name="Walworth N."/>
            <person name="Bird L."/>
            <person name="Kuenen J.G."/>
            <person name="Nealson K.H."/>
        </authorList>
    </citation>
    <scope>NUCLEOTIDE SEQUENCE [LARGE SCALE GENOMIC DNA]</scope>
    <source>
        <strain evidence="8 9">P1</strain>
    </source>
</reference>
<dbReference type="InterPro" id="IPR027417">
    <property type="entry name" value="P-loop_NTPase"/>
</dbReference>
<evidence type="ECO:0000256" key="2">
    <source>
        <dbReference type="ARBA" id="ARBA00022448"/>
    </source>
</evidence>
<keyword evidence="3" id="KW-0472">Membrane</keyword>
<protein>
    <submittedName>
        <fullName evidence="8">ABC transporter ATP-binding protein</fullName>
    </submittedName>
</protein>
<dbReference type="InterPro" id="IPR003439">
    <property type="entry name" value="ABC_transporter-like_ATP-bd"/>
</dbReference>
<dbReference type="Gene3D" id="3.40.50.300">
    <property type="entry name" value="P-loop containing nucleotide triphosphate hydrolases"/>
    <property type="match status" value="1"/>
</dbReference>
<keyword evidence="2" id="KW-0813">Transport</keyword>
<name>A0A2S9K3T0_9BURK</name>
<dbReference type="PROSITE" id="PS50893">
    <property type="entry name" value="ABC_TRANSPORTER_2"/>
    <property type="match status" value="1"/>
</dbReference>
<evidence type="ECO:0000259" key="7">
    <source>
        <dbReference type="PROSITE" id="PS50893"/>
    </source>
</evidence>
<evidence type="ECO:0000256" key="3">
    <source>
        <dbReference type="ARBA" id="ARBA00022475"/>
    </source>
</evidence>
<evidence type="ECO:0000256" key="4">
    <source>
        <dbReference type="ARBA" id="ARBA00022741"/>
    </source>
</evidence>
<evidence type="ECO:0000256" key="5">
    <source>
        <dbReference type="ARBA" id="ARBA00022840"/>
    </source>
</evidence>
<comment type="caution">
    <text evidence="8">The sequence shown here is derived from an EMBL/GenBank/DDBJ whole genome shotgun (WGS) entry which is preliminary data.</text>
</comment>
<comment type="similarity">
    <text evidence="1">Belongs to the ABC transporter superfamily.</text>
</comment>
<dbReference type="EMBL" id="PVLQ01000036">
    <property type="protein sequence ID" value="PRD65101.1"/>
    <property type="molecule type" value="Genomic_DNA"/>
</dbReference>
<dbReference type="AlphaFoldDB" id="A0A2S9K3T0"/>
<dbReference type="RefSeq" id="WP_105748654.1">
    <property type="nucleotide sequence ID" value="NZ_PVLQ01000036.1"/>
</dbReference>